<dbReference type="AlphaFoldDB" id="A0AAD7A604"/>
<accession>A0AAD7A604</accession>
<gene>
    <name evidence="1" type="ORF">DFH08DRAFT_860840</name>
</gene>
<comment type="caution">
    <text evidence="1">The sequence shown here is derived from an EMBL/GenBank/DDBJ whole genome shotgun (WGS) entry which is preliminary data.</text>
</comment>
<protein>
    <submittedName>
        <fullName evidence="1">Uncharacterized protein</fullName>
    </submittedName>
</protein>
<dbReference type="Proteomes" id="UP001218218">
    <property type="component" value="Unassembled WGS sequence"/>
</dbReference>
<organism evidence="1 2">
    <name type="scientific">Mycena albidolilacea</name>
    <dbReference type="NCBI Taxonomy" id="1033008"/>
    <lineage>
        <taxon>Eukaryota</taxon>
        <taxon>Fungi</taxon>
        <taxon>Dikarya</taxon>
        <taxon>Basidiomycota</taxon>
        <taxon>Agaricomycotina</taxon>
        <taxon>Agaricomycetes</taxon>
        <taxon>Agaricomycetidae</taxon>
        <taxon>Agaricales</taxon>
        <taxon>Marasmiineae</taxon>
        <taxon>Mycenaceae</taxon>
        <taxon>Mycena</taxon>
    </lineage>
</organism>
<proteinExistence type="predicted"/>
<dbReference type="EMBL" id="JARIHO010000014">
    <property type="protein sequence ID" value="KAJ7350252.1"/>
    <property type="molecule type" value="Genomic_DNA"/>
</dbReference>
<keyword evidence="2" id="KW-1185">Reference proteome</keyword>
<evidence type="ECO:0000313" key="1">
    <source>
        <dbReference type="EMBL" id="KAJ7350252.1"/>
    </source>
</evidence>
<reference evidence="1" key="1">
    <citation type="submission" date="2023-03" db="EMBL/GenBank/DDBJ databases">
        <title>Massive genome expansion in bonnet fungi (Mycena s.s.) driven by repeated elements and novel gene families across ecological guilds.</title>
        <authorList>
            <consortium name="Lawrence Berkeley National Laboratory"/>
            <person name="Harder C.B."/>
            <person name="Miyauchi S."/>
            <person name="Viragh M."/>
            <person name="Kuo A."/>
            <person name="Thoen E."/>
            <person name="Andreopoulos B."/>
            <person name="Lu D."/>
            <person name="Skrede I."/>
            <person name="Drula E."/>
            <person name="Henrissat B."/>
            <person name="Morin E."/>
            <person name="Kohler A."/>
            <person name="Barry K."/>
            <person name="LaButti K."/>
            <person name="Morin E."/>
            <person name="Salamov A."/>
            <person name="Lipzen A."/>
            <person name="Mereny Z."/>
            <person name="Hegedus B."/>
            <person name="Baldrian P."/>
            <person name="Stursova M."/>
            <person name="Weitz H."/>
            <person name="Taylor A."/>
            <person name="Grigoriev I.V."/>
            <person name="Nagy L.G."/>
            <person name="Martin F."/>
            <person name="Kauserud H."/>
        </authorList>
    </citation>
    <scope>NUCLEOTIDE SEQUENCE</scope>
    <source>
        <strain evidence="1">CBHHK002</strain>
    </source>
</reference>
<evidence type="ECO:0000313" key="2">
    <source>
        <dbReference type="Proteomes" id="UP001218218"/>
    </source>
</evidence>
<name>A0AAD7A604_9AGAR</name>
<sequence>MNQAFKQAVSATVQRLQNKSTTTTFLPQRLLLVGQGVAAPTDQLAADLESLAATAQSAATSVLCSSILAGHTSESDDFGDAAIWLGQGAFGKGHEQAVLSSLGIQGGRISPVELSPKTYIPKTVNASSITPELAALSAKLAELQDLHCFSLQTSSSDVIYSLVGKNSNGWAGLVGIGTWSDE</sequence>